<dbReference type="Gene3D" id="3.80.10.10">
    <property type="entry name" value="Ribonuclease Inhibitor"/>
    <property type="match status" value="2"/>
</dbReference>
<gene>
    <name evidence="5" type="ORF">BOX15_Mlig005636g1</name>
    <name evidence="6" type="ORF">BOX15_Mlig005636g2</name>
</gene>
<evidence type="ECO:0008006" key="8">
    <source>
        <dbReference type="Google" id="ProtNLM"/>
    </source>
</evidence>
<reference evidence="5 7" key="1">
    <citation type="submission" date="2017-06" db="EMBL/GenBank/DDBJ databases">
        <title>A platform for efficient transgenesis in Macrostomum lignano, a flatworm model organism for stem cell research.</title>
        <authorList>
            <person name="Berezikov E."/>
        </authorList>
    </citation>
    <scope>NUCLEOTIDE SEQUENCE [LARGE SCALE GENOMIC DNA]</scope>
    <source>
        <strain evidence="5">DV1</strain>
        <tissue evidence="5">Whole organism</tissue>
    </source>
</reference>
<dbReference type="PANTHER" id="PTHR46652:SF3">
    <property type="entry name" value="LEUCINE-RICH REPEAT-CONTAINING PROTEIN 9"/>
    <property type="match status" value="1"/>
</dbReference>
<evidence type="ECO:0000313" key="5">
    <source>
        <dbReference type="EMBL" id="PAA66847.1"/>
    </source>
</evidence>
<dbReference type="InterPro" id="IPR050836">
    <property type="entry name" value="SDS22/Internalin_LRR"/>
</dbReference>
<keyword evidence="1" id="KW-0433">Leucine-rich repeat</keyword>
<feature type="coiled-coil region" evidence="3">
    <location>
        <begin position="306"/>
        <end position="340"/>
    </location>
</feature>
<protein>
    <recommendedName>
        <fullName evidence="8">U2A'/phosphoprotein 32 family A C-terminal domain-containing protein</fullName>
    </recommendedName>
</protein>
<accession>A0A267F0Z9</accession>
<dbReference type="SUPFAM" id="SSF52058">
    <property type="entry name" value="L domain-like"/>
    <property type="match status" value="1"/>
</dbReference>
<dbReference type="PANTHER" id="PTHR46652">
    <property type="entry name" value="LEUCINE-RICH REPEAT AND IQ DOMAIN-CONTAINING PROTEIN 1-RELATED"/>
    <property type="match status" value="1"/>
</dbReference>
<keyword evidence="2" id="KW-0677">Repeat</keyword>
<dbReference type="EMBL" id="NIVC01001525">
    <property type="protein sequence ID" value="PAA66847.1"/>
    <property type="molecule type" value="Genomic_DNA"/>
</dbReference>
<dbReference type="AlphaFoldDB" id="A0A267F0Z9"/>
<comment type="caution">
    <text evidence="5">The sequence shown here is derived from an EMBL/GenBank/DDBJ whole genome shotgun (WGS) entry which is preliminary data.</text>
</comment>
<dbReference type="Pfam" id="PF12799">
    <property type="entry name" value="LRR_4"/>
    <property type="match status" value="1"/>
</dbReference>
<feature type="region of interest" description="Disordered" evidence="4">
    <location>
        <begin position="357"/>
        <end position="410"/>
    </location>
</feature>
<dbReference type="Proteomes" id="UP000215902">
    <property type="component" value="Unassembled WGS sequence"/>
</dbReference>
<evidence type="ECO:0000313" key="7">
    <source>
        <dbReference type="Proteomes" id="UP000215902"/>
    </source>
</evidence>
<organism evidence="5 7">
    <name type="scientific">Macrostomum lignano</name>
    <dbReference type="NCBI Taxonomy" id="282301"/>
    <lineage>
        <taxon>Eukaryota</taxon>
        <taxon>Metazoa</taxon>
        <taxon>Spiralia</taxon>
        <taxon>Lophotrochozoa</taxon>
        <taxon>Platyhelminthes</taxon>
        <taxon>Rhabditophora</taxon>
        <taxon>Macrostomorpha</taxon>
        <taxon>Macrostomida</taxon>
        <taxon>Macrostomidae</taxon>
        <taxon>Macrostomum</taxon>
    </lineage>
</organism>
<dbReference type="InterPro" id="IPR001611">
    <property type="entry name" value="Leu-rich_rpt"/>
</dbReference>
<dbReference type="InterPro" id="IPR003591">
    <property type="entry name" value="Leu-rich_rpt_typical-subtyp"/>
</dbReference>
<dbReference type="InterPro" id="IPR025875">
    <property type="entry name" value="Leu-rich_rpt_4"/>
</dbReference>
<evidence type="ECO:0000256" key="4">
    <source>
        <dbReference type="SAM" id="MobiDB-lite"/>
    </source>
</evidence>
<evidence type="ECO:0000256" key="3">
    <source>
        <dbReference type="SAM" id="Coils"/>
    </source>
</evidence>
<dbReference type="PROSITE" id="PS51450">
    <property type="entry name" value="LRR"/>
    <property type="match status" value="5"/>
</dbReference>
<evidence type="ECO:0000313" key="6">
    <source>
        <dbReference type="EMBL" id="PAA93492.1"/>
    </source>
</evidence>
<keyword evidence="3" id="KW-0175">Coiled coil</keyword>
<dbReference type="STRING" id="282301.A0A267F0Z9"/>
<dbReference type="EMBL" id="NIVC01000027">
    <property type="protein sequence ID" value="PAA93492.1"/>
    <property type="molecule type" value="Genomic_DNA"/>
</dbReference>
<keyword evidence="7" id="KW-1185">Reference proteome</keyword>
<evidence type="ECO:0000256" key="2">
    <source>
        <dbReference type="ARBA" id="ARBA00022737"/>
    </source>
</evidence>
<sequence>MDTRLKPRAPNDLSSRFVDERITALPKVPDSWECRLDNYYQLDLRMCFITYFRWSFRWGDDAKPTLSSLPVIEQPSRVLLIDVSLNDIYSLDDDTLSPFRQLRALNASLNRITELHGLQVLPTLRFLDLGFNQISGLQDLAYCRKLVELRLNHNCLKSLASLPPLPNLEQLHVDGNEIASLEGLQALPKLRELSARRNRIANITALTTCKAVNSLDLSHNSIHDLEFTVKILTALPLLTVLTAKNNPMSNHPGYQEAVKSMLSRLESLDGVNLMQRDGKLYEDDPYELNPNSEIAKFKRLTREAYLDRMRQAKLTMEESVAVLQRQILGLMENQRELEKTLGRELQNTLSQLDSMDRLSSHNPVSLPPREDLSGQGLSMFGGPGDTRYGPSDLPEDRRNPYTRAWRGSDVKETDQVLRMAALRLGTYQRGGAAGAEGTG</sequence>
<dbReference type="SMART" id="SM00369">
    <property type="entry name" value="LRR_TYP"/>
    <property type="match status" value="3"/>
</dbReference>
<proteinExistence type="predicted"/>
<evidence type="ECO:0000256" key="1">
    <source>
        <dbReference type="ARBA" id="ARBA00022614"/>
    </source>
</evidence>
<dbReference type="InterPro" id="IPR032675">
    <property type="entry name" value="LRR_dom_sf"/>
</dbReference>
<name>A0A267F0Z9_9PLAT</name>
<dbReference type="OrthoDB" id="6334211at2759"/>